<dbReference type="GO" id="GO:0032259">
    <property type="term" value="P:methylation"/>
    <property type="evidence" value="ECO:0007669"/>
    <property type="project" value="UniProtKB-KW"/>
</dbReference>
<gene>
    <name evidence="9" type="ORF">Q8W38_21035</name>
</gene>
<dbReference type="GO" id="GO:0009307">
    <property type="term" value="P:DNA restriction-modification system"/>
    <property type="evidence" value="ECO:0007669"/>
    <property type="project" value="UniProtKB-KW"/>
</dbReference>
<dbReference type="PROSITE" id="PS00095">
    <property type="entry name" value="C5_MTASE_2"/>
    <property type="match status" value="1"/>
</dbReference>
<dbReference type="PANTHER" id="PTHR10629">
    <property type="entry name" value="CYTOSINE-SPECIFIC METHYLTRANSFERASE"/>
    <property type="match status" value="1"/>
</dbReference>
<comment type="catalytic activity">
    <reaction evidence="6">
        <text>a 2'-deoxycytidine in DNA + S-adenosyl-L-methionine = a 5-methyl-2'-deoxycytidine in DNA + S-adenosyl-L-homocysteine + H(+)</text>
        <dbReference type="Rhea" id="RHEA:13681"/>
        <dbReference type="Rhea" id="RHEA-COMP:11369"/>
        <dbReference type="Rhea" id="RHEA-COMP:11370"/>
        <dbReference type="ChEBI" id="CHEBI:15378"/>
        <dbReference type="ChEBI" id="CHEBI:57856"/>
        <dbReference type="ChEBI" id="CHEBI:59789"/>
        <dbReference type="ChEBI" id="CHEBI:85452"/>
        <dbReference type="ChEBI" id="CHEBI:85454"/>
        <dbReference type="EC" id="2.1.1.37"/>
    </reaction>
</comment>
<evidence type="ECO:0000256" key="5">
    <source>
        <dbReference type="ARBA" id="ARBA00022747"/>
    </source>
</evidence>
<accession>A0ABD5AF28</accession>
<dbReference type="Pfam" id="PF00145">
    <property type="entry name" value="DNA_methylase"/>
    <property type="match status" value="1"/>
</dbReference>
<dbReference type="Gene3D" id="3.40.50.150">
    <property type="entry name" value="Vaccinia Virus protein VP39"/>
    <property type="match status" value="1"/>
</dbReference>
<keyword evidence="3 7" id="KW-0808">Transferase</keyword>
<dbReference type="Gene3D" id="3.90.120.10">
    <property type="entry name" value="DNA Methylase, subunit A, domain 2"/>
    <property type="match status" value="1"/>
</dbReference>
<dbReference type="InterPro" id="IPR050390">
    <property type="entry name" value="C5-Methyltransferase"/>
</dbReference>
<dbReference type="RefSeq" id="WP_102491206.1">
    <property type="nucleotide sequence ID" value="NZ_JAUYVK010000030.1"/>
</dbReference>
<name>A0ABD5AF28_VIBSP</name>
<feature type="active site" evidence="7">
    <location>
        <position position="82"/>
    </location>
</feature>
<comment type="caution">
    <text evidence="9">The sequence shown here is derived from an EMBL/GenBank/DDBJ whole genome shotgun (WGS) entry which is preliminary data.</text>
</comment>
<dbReference type="Proteomes" id="UP001177883">
    <property type="component" value="Unassembled WGS sequence"/>
</dbReference>
<keyword evidence="4 7" id="KW-0949">S-adenosyl-L-methionine</keyword>
<dbReference type="GO" id="GO:0003886">
    <property type="term" value="F:DNA (cytosine-5-)-methyltransferase activity"/>
    <property type="evidence" value="ECO:0007669"/>
    <property type="project" value="UniProtKB-EC"/>
</dbReference>
<comment type="similarity">
    <text evidence="7 8">Belongs to the class I-like SAM-binding methyltransferase superfamily. C5-methyltransferase family.</text>
</comment>
<dbReference type="AlphaFoldDB" id="A0ABD5AF28"/>
<evidence type="ECO:0000313" key="9">
    <source>
        <dbReference type="EMBL" id="MDP2491841.1"/>
    </source>
</evidence>
<dbReference type="PRINTS" id="PR00105">
    <property type="entry name" value="C5METTRFRASE"/>
</dbReference>
<evidence type="ECO:0000256" key="8">
    <source>
        <dbReference type="RuleBase" id="RU000416"/>
    </source>
</evidence>
<dbReference type="InterPro" id="IPR029063">
    <property type="entry name" value="SAM-dependent_MTases_sf"/>
</dbReference>
<evidence type="ECO:0000256" key="6">
    <source>
        <dbReference type="ARBA" id="ARBA00047422"/>
    </source>
</evidence>
<evidence type="ECO:0000256" key="1">
    <source>
        <dbReference type="ARBA" id="ARBA00011975"/>
    </source>
</evidence>
<sequence>MSHPKVNAVDLFCGAGGLTHGLQKAGINVVAGYDVEESCRFAYEHNNQAQFINKDVSTLTKEEIEDHFGEAEYTLLAGCAPCQPFSTYSRTTNTTGTKDKRWSLLRSFSRLVTEVKPDFVTMENVPGLLTQSIFDEFKEELYGAGYQFDYKVVFCPDYGMAQTRKRLMLVAALEREVLLPLPTHTPDSYLTVKDVISDLPALRAGGRLESDPLHRTSILSEINLKRIQSSKQGGSWLDWPEELRAACHQKDSGKTFPSVYGRMSWDKPSPTITTQCNGYGNGRFGHPEQDRAISLREAALLQSFPKSYQFASQNENRSIGSLAKMIGNAVPVALGEIVGNSITRAIA</sequence>
<keyword evidence="2 7" id="KW-0489">Methyltransferase</keyword>
<dbReference type="InterPro" id="IPR031303">
    <property type="entry name" value="C5_meth_CS"/>
</dbReference>
<evidence type="ECO:0000256" key="4">
    <source>
        <dbReference type="ARBA" id="ARBA00022691"/>
    </source>
</evidence>
<dbReference type="PROSITE" id="PS51679">
    <property type="entry name" value="SAM_MT_C5"/>
    <property type="match status" value="1"/>
</dbReference>
<evidence type="ECO:0000256" key="3">
    <source>
        <dbReference type="ARBA" id="ARBA00022679"/>
    </source>
</evidence>
<dbReference type="EC" id="2.1.1.37" evidence="1"/>
<organism evidence="9 10">
    <name type="scientific">Vibrio splendidus</name>
    <dbReference type="NCBI Taxonomy" id="29497"/>
    <lineage>
        <taxon>Bacteria</taxon>
        <taxon>Pseudomonadati</taxon>
        <taxon>Pseudomonadota</taxon>
        <taxon>Gammaproteobacteria</taxon>
        <taxon>Vibrionales</taxon>
        <taxon>Vibrionaceae</taxon>
        <taxon>Vibrio</taxon>
    </lineage>
</organism>
<dbReference type="NCBIfam" id="TIGR00675">
    <property type="entry name" value="dcm"/>
    <property type="match status" value="1"/>
</dbReference>
<reference evidence="9" key="1">
    <citation type="submission" date="2023-07" db="EMBL/GenBank/DDBJ databases">
        <title>Genome content predicts the carbon catabolic preferences of heterotrophic bacteria.</title>
        <authorList>
            <person name="Gralka M."/>
        </authorList>
    </citation>
    <scope>NUCLEOTIDE SEQUENCE</scope>
    <source>
        <strain evidence="9">6E03</strain>
    </source>
</reference>
<dbReference type="EMBL" id="JAUYVK010000030">
    <property type="protein sequence ID" value="MDP2491841.1"/>
    <property type="molecule type" value="Genomic_DNA"/>
</dbReference>
<keyword evidence="5" id="KW-0680">Restriction system</keyword>
<evidence type="ECO:0000313" key="10">
    <source>
        <dbReference type="Proteomes" id="UP001177883"/>
    </source>
</evidence>
<dbReference type="InterPro" id="IPR001525">
    <property type="entry name" value="C5_MeTfrase"/>
</dbReference>
<evidence type="ECO:0000256" key="2">
    <source>
        <dbReference type="ARBA" id="ARBA00022603"/>
    </source>
</evidence>
<proteinExistence type="inferred from homology"/>
<evidence type="ECO:0000256" key="7">
    <source>
        <dbReference type="PROSITE-ProRule" id="PRU01016"/>
    </source>
</evidence>
<protein>
    <recommendedName>
        <fullName evidence="1">DNA (cytosine-5-)-methyltransferase</fullName>
        <ecNumber evidence="1">2.1.1.37</ecNumber>
    </recommendedName>
</protein>
<dbReference type="SUPFAM" id="SSF53335">
    <property type="entry name" value="S-adenosyl-L-methionine-dependent methyltransferases"/>
    <property type="match status" value="1"/>
</dbReference>
<dbReference type="PANTHER" id="PTHR10629:SF52">
    <property type="entry name" value="DNA (CYTOSINE-5)-METHYLTRANSFERASE 1"/>
    <property type="match status" value="1"/>
</dbReference>